<dbReference type="SUPFAM" id="SSF55729">
    <property type="entry name" value="Acyl-CoA N-acyltransferases (Nat)"/>
    <property type="match status" value="1"/>
</dbReference>
<reference evidence="1 2" key="1">
    <citation type="submission" date="2022-06" db="EMBL/GenBank/DDBJ databases">
        <title>Rhizosaccharibacter gen. nov. sp. nov. KSS12, endophytic bacteria isolated from sugarcane.</title>
        <authorList>
            <person name="Pitiwittayakul N."/>
        </authorList>
    </citation>
    <scope>NUCLEOTIDE SEQUENCE [LARGE SCALE GENOMIC DNA]</scope>
    <source>
        <strain evidence="1 2">KSS12</strain>
    </source>
</reference>
<keyword evidence="2" id="KW-1185">Reference proteome</keyword>
<dbReference type="RefSeq" id="WP_422919748.1">
    <property type="nucleotide sequence ID" value="NZ_JAMZEJ010000005.1"/>
</dbReference>
<dbReference type="EMBL" id="JAMZEJ010000005">
    <property type="protein sequence ID" value="MCQ8241001.1"/>
    <property type="molecule type" value="Genomic_DNA"/>
</dbReference>
<gene>
    <name evidence="1" type="ORF">NFI88_09145</name>
</gene>
<dbReference type="Gene3D" id="3.40.630.30">
    <property type="match status" value="1"/>
</dbReference>
<name>A0ABT1VXD0_9PROT</name>
<sequence>MNVSWPSSPVTRIAVDVTFLRLQPANRPPPTPLPPSSRLERVTAPSVPFYRFLYNTVGGDYCWWLRRIASDAEIAALMRHPAISLHVLYEEGQPSGFFELDARTGQDVNLSYFGLMPHRVGTGVGFSFLQASVSAALQEADCIGRPGAVRVNTCTADHKRALPSYRRAGFVPVRTVREIWDIPDRLGLPIPASLRV</sequence>
<dbReference type="InterPro" id="IPR016181">
    <property type="entry name" value="Acyl_CoA_acyltransferase"/>
</dbReference>
<proteinExistence type="predicted"/>
<protein>
    <submittedName>
        <fullName evidence="1">GNAT family N-acetyltransferase</fullName>
    </submittedName>
</protein>
<accession>A0ABT1VXD0</accession>
<comment type="caution">
    <text evidence="1">The sequence shown here is derived from an EMBL/GenBank/DDBJ whole genome shotgun (WGS) entry which is preliminary data.</text>
</comment>
<evidence type="ECO:0000313" key="2">
    <source>
        <dbReference type="Proteomes" id="UP001524547"/>
    </source>
</evidence>
<organism evidence="1 2">
    <name type="scientific">Rhizosaccharibacter radicis</name>
    <dbReference type="NCBI Taxonomy" id="2782605"/>
    <lineage>
        <taxon>Bacteria</taxon>
        <taxon>Pseudomonadati</taxon>
        <taxon>Pseudomonadota</taxon>
        <taxon>Alphaproteobacteria</taxon>
        <taxon>Acetobacterales</taxon>
        <taxon>Acetobacteraceae</taxon>
        <taxon>Rhizosaccharibacter</taxon>
    </lineage>
</organism>
<dbReference type="Proteomes" id="UP001524547">
    <property type="component" value="Unassembled WGS sequence"/>
</dbReference>
<evidence type="ECO:0000313" key="1">
    <source>
        <dbReference type="EMBL" id="MCQ8241001.1"/>
    </source>
</evidence>